<gene>
    <name evidence="1" type="ORF">FPZ43_01550</name>
</gene>
<proteinExistence type="predicted"/>
<protein>
    <submittedName>
        <fullName evidence="1">Uncharacterized protein</fullName>
    </submittedName>
</protein>
<dbReference type="EMBL" id="VOEJ01000001">
    <property type="protein sequence ID" value="TWR31188.1"/>
    <property type="molecule type" value="Genomic_DNA"/>
</dbReference>
<name>A0A563UIU4_9SPHI</name>
<accession>A0A563UIU4</accession>
<dbReference type="OrthoDB" id="978748at2"/>
<dbReference type="Proteomes" id="UP000320042">
    <property type="component" value="Unassembled WGS sequence"/>
</dbReference>
<dbReference type="AlphaFoldDB" id="A0A563UIU4"/>
<evidence type="ECO:0000313" key="1">
    <source>
        <dbReference type="EMBL" id="TWR31188.1"/>
    </source>
</evidence>
<evidence type="ECO:0000313" key="2">
    <source>
        <dbReference type="Proteomes" id="UP000320042"/>
    </source>
</evidence>
<comment type="caution">
    <text evidence="1">The sequence shown here is derived from an EMBL/GenBank/DDBJ whole genome shotgun (WGS) entry which is preliminary data.</text>
</comment>
<keyword evidence="2" id="KW-1185">Reference proteome</keyword>
<organism evidence="1 2">
    <name type="scientific">Mucilaginibacter pallidiroseus</name>
    <dbReference type="NCBI Taxonomy" id="2599295"/>
    <lineage>
        <taxon>Bacteria</taxon>
        <taxon>Pseudomonadati</taxon>
        <taxon>Bacteroidota</taxon>
        <taxon>Sphingobacteriia</taxon>
        <taxon>Sphingobacteriales</taxon>
        <taxon>Sphingobacteriaceae</taxon>
        <taxon>Mucilaginibacter</taxon>
    </lineage>
</organism>
<reference evidence="1 2" key="1">
    <citation type="submission" date="2019-07" db="EMBL/GenBank/DDBJ databases">
        <authorList>
            <person name="Kim J."/>
        </authorList>
    </citation>
    <scope>NUCLEOTIDE SEQUENCE [LARGE SCALE GENOMIC DNA]</scope>
    <source>
        <strain evidence="2">dk17</strain>
    </source>
</reference>
<sequence>MSITTYGLAQIKKEIQHLPAPQLAELCLRLARYKKENKELLAYLLFEQHNEADFMENVKAEAGFMFSQLPSQSYFTAKGLRKILKMLTKYIKFSGSKTVEIELLLSFCQNYLQYVIKQTSYKPIRLILTRQIDKVKATISKLHEDIQFDYTADYNKMLDEADSKLPWLNKKSHLL</sequence>
<dbReference type="RefSeq" id="WP_146380086.1">
    <property type="nucleotide sequence ID" value="NZ_VOEJ01000001.1"/>
</dbReference>